<dbReference type="HOGENOM" id="CLU_3228735_0_0_11"/>
<keyword evidence="2" id="KW-1185">Reference proteome</keyword>
<dbReference type="Proteomes" id="UP000013968">
    <property type="component" value="Plasmid pXL100"/>
</dbReference>
<dbReference type="EMBL" id="CP003411">
    <property type="protein sequence ID" value="AHJ58525.1"/>
    <property type="molecule type" value="Genomic_DNA"/>
</dbReference>
<reference evidence="1 2" key="1">
    <citation type="journal article" date="2014" name="BMC Genomics">
        <title>Complete genome sequence and comparative genomic analyses of the vancomycin-producing Amycolatopsis orientalis.</title>
        <authorList>
            <person name="Xu L."/>
            <person name="Huang H."/>
            <person name="Wei W."/>
            <person name="Zhong Y."/>
            <person name="Tang B."/>
            <person name="Yuan H."/>
            <person name="Zhu L."/>
            <person name="Huang W."/>
            <person name="Ge M."/>
            <person name="Yang S."/>
            <person name="Zheng H."/>
            <person name="Jiang W."/>
            <person name="Chen D."/>
            <person name="Zhao G.P."/>
            <person name="Zhao W."/>
        </authorList>
    </citation>
    <scope>NUCLEOTIDE SEQUENCE [LARGE SCALE GENOMIC DNA]</scope>
    <source>
        <strain evidence="1 2">HCCB10007</strain>
        <plasmid evidence="1 2">pXL100</plasmid>
    </source>
</reference>
<geneLocation type="plasmid" evidence="1 2">
    <name>pXL100</name>
</geneLocation>
<accession>W6HWC6</accession>
<name>W6HWC6_9PSEU</name>
<proteinExistence type="predicted"/>
<organism evidence="1 2">
    <name type="scientific">Amycolatopsis keratiniphila</name>
    <dbReference type="NCBI Taxonomy" id="129921"/>
    <lineage>
        <taxon>Bacteria</taxon>
        <taxon>Bacillati</taxon>
        <taxon>Actinomycetota</taxon>
        <taxon>Actinomycetes</taxon>
        <taxon>Pseudonocardiales</taxon>
        <taxon>Pseudonocardiaceae</taxon>
        <taxon>Amycolatopsis</taxon>
        <taxon>Amycolatopsis japonica group</taxon>
    </lineage>
</organism>
<sequence length="43" mass="4882">MRGGVAFAATLLIRRSRLFRLLHFLQRDLAVIDISLLLAMGQK</sequence>
<gene>
    <name evidence="1" type="ORF">AORI_P010</name>
</gene>
<dbReference type="AlphaFoldDB" id="W6HWC6"/>
<dbReference type="KEGG" id="aoi:AORI_P010"/>
<evidence type="ECO:0000313" key="1">
    <source>
        <dbReference type="EMBL" id="AHJ58525.1"/>
    </source>
</evidence>
<protein>
    <submittedName>
        <fullName evidence="1">Uncharacterized protein</fullName>
    </submittedName>
</protein>
<evidence type="ECO:0000313" key="2">
    <source>
        <dbReference type="Proteomes" id="UP000013968"/>
    </source>
</evidence>
<keyword evidence="1" id="KW-0614">Plasmid</keyword>